<gene>
    <name evidence="2" type="ORF">KK060_15750</name>
</gene>
<reference evidence="2 3" key="1">
    <citation type="submission" date="2021-05" db="EMBL/GenBank/DDBJ databases">
        <title>A Polyphasic approach of four new species of the genus Ohtaekwangia: Ohtaekwangia histidinii sp. nov., Ohtaekwangia cretensis sp. nov., Ohtaekwangia indiensis sp. nov., Ohtaekwangia reichenbachii sp. nov. from diverse environment.</title>
        <authorList>
            <person name="Octaviana S."/>
        </authorList>
    </citation>
    <scope>NUCLEOTIDE SEQUENCE [LARGE SCALE GENOMIC DNA]</scope>
    <source>
        <strain evidence="2 3">PWU20</strain>
    </source>
</reference>
<keyword evidence="3" id="KW-1185">Reference proteome</keyword>
<evidence type="ECO:0000259" key="1">
    <source>
        <dbReference type="Pfam" id="PF00582"/>
    </source>
</evidence>
<feature type="domain" description="UspA" evidence="1">
    <location>
        <begin position="1"/>
        <end position="136"/>
    </location>
</feature>
<dbReference type="RefSeq" id="WP_254154705.1">
    <property type="nucleotide sequence ID" value="NZ_JAHESD010000038.1"/>
</dbReference>
<dbReference type="Proteomes" id="UP000772618">
    <property type="component" value="Unassembled WGS sequence"/>
</dbReference>
<dbReference type="Pfam" id="PF00582">
    <property type="entry name" value="Usp"/>
    <property type="match status" value="1"/>
</dbReference>
<protein>
    <submittedName>
        <fullName evidence="2">Universal stress protein</fullName>
    </submittedName>
</protein>
<dbReference type="SUPFAM" id="SSF52402">
    <property type="entry name" value="Adenine nucleotide alpha hydrolases-like"/>
    <property type="match status" value="1"/>
</dbReference>
<proteinExistence type="predicted"/>
<dbReference type="InterPro" id="IPR014729">
    <property type="entry name" value="Rossmann-like_a/b/a_fold"/>
</dbReference>
<comment type="caution">
    <text evidence="2">The sequence shown here is derived from an EMBL/GenBank/DDBJ whole genome shotgun (WGS) entry which is preliminary data.</text>
</comment>
<accession>A0ABS5VVK1</accession>
<evidence type="ECO:0000313" key="3">
    <source>
        <dbReference type="Proteomes" id="UP000772618"/>
    </source>
</evidence>
<name>A0ABS5VVK1_9BACT</name>
<dbReference type="EMBL" id="JAHESD010000038">
    <property type="protein sequence ID" value="MBT1704749.1"/>
    <property type="molecule type" value="Genomic_DNA"/>
</dbReference>
<dbReference type="Gene3D" id="3.40.50.620">
    <property type="entry name" value="HUPs"/>
    <property type="match status" value="1"/>
</dbReference>
<sequence>MKPILCVIDFSTASVNVLQTASSFAEETSTSLSILLPFRLVSKDKKYDVLKLKASLYDQAVKWFSFLEEPLIQKHISYEVHIEVGFISDRVKAHVESGNVSLIVIGSQQVKGISFDQGDDLKQLIDQLNIPLLIVPDSSVPIAA</sequence>
<evidence type="ECO:0000313" key="2">
    <source>
        <dbReference type="EMBL" id="MBT1704749.1"/>
    </source>
</evidence>
<dbReference type="InterPro" id="IPR006016">
    <property type="entry name" value="UspA"/>
</dbReference>
<organism evidence="2 3">
    <name type="scientific">Chryseosolibacter indicus</name>
    <dbReference type="NCBI Taxonomy" id="2782351"/>
    <lineage>
        <taxon>Bacteria</taxon>
        <taxon>Pseudomonadati</taxon>
        <taxon>Bacteroidota</taxon>
        <taxon>Cytophagia</taxon>
        <taxon>Cytophagales</taxon>
        <taxon>Chryseotaleaceae</taxon>
        <taxon>Chryseosolibacter</taxon>
    </lineage>
</organism>